<name>A0A1I2K113_9FLAO</name>
<feature type="signal peptide" evidence="1">
    <location>
        <begin position="1"/>
        <end position="24"/>
    </location>
</feature>
<gene>
    <name evidence="2" type="ORF">SAMN04488033_101280</name>
</gene>
<reference evidence="3" key="1">
    <citation type="submission" date="2016-10" db="EMBL/GenBank/DDBJ databases">
        <authorList>
            <person name="Varghese N."/>
            <person name="Submissions S."/>
        </authorList>
    </citation>
    <scope>NUCLEOTIDE SEQUENCE [LARGE SCALE GENOMIC DNA]</scope>
    <source>
        <strain evidence="3">DSM 23515</strain>
    </source>
</reference>
<organism evidence="2 3">
    <name type="scientific">Salegentibacter agarivorans</name>
    <dbReference type="NCBI Taxonomy" id="345907"/>
    <lineage>
        <taxon>Bacteria</taxon>
        <taxon>Pseudomonadati</taxon>
        <taxon>Bacteroidota</taxon>
        <taxon>Flavobacteriia</taxon>
        <taxon>Flavobacteriales</taxon>
        <taxon>Flavobacteriaceae</taxon>
        <taxon>Salegentibacter</taxon>
    </lineage>
</organism>
<evidence type="ECO:0000313" key="3">
    <source>
        <dbReference type="Proteomes" id="UP000199116"/>
    </source>
</evidence>
<keyword evidence="3" id="KW-1185">Reference proteome</keyword>
<proteinExistence type="predicted"/>
<evidence type="ECO:0000256" key="1">
    <source>
        <dbReference type="SAM" id="SignalP"/>
    </source>
</evidence>
<dbReference type="AlphaFoldDB" id="A0A1I2K113"/>
<sequence>MKNLKLMLAIFVATGMLFSSCSKEETNEPSVNEEMGSISIGAILNDLVNDNRQAISDEIPECSDDTPMYAWIVLTHELGTEDVVVPILFDGDTYFTDYEEDLEIPIPANETTTAVSLTTFMVYAEEPGEGVSPIWVAPTDEGEYKNFVNDALPINFDLRAGSKKYLDVEVLCFDDRDVNLYGYQFFDLIPIELYEFCVFANYCTDNGKHYTANYNVDIDYIREGEDDINLYTNRSPETGNTEDDNSGDWYAEPLCLAIPAPMYDELDTEAYLRVTVTLASWADNYGTPGAEEPEIIYLSWNDVQSYFGDNDTIDYEHIFFNCGDDPILDCPITEEDTDGDCVPNEDDLCEGYDDDEDMDEDGIPDGCDQCPEEAGDPLDGGCPIDDCAGDADSDGLNDCEDECPYQAGPESNNGCPEEGGDTCETAYMEGDTALNTLANANRWGWAEHYQTGIDGSSNTFDIWAGAAQNNTSKGEHIATAEISVNGDDITLEITLEPGVSLSELHINLSEVAPSGNDVFAPGQYNLNDEVDANTLTYTWTRDYSNDFYIIVHAVACY</sequence>
<evidence type="ECO:0000313" key="2">
    <source>
        <dbReference type="EMBL" id="SFF59880.1"/>
    </source>
</evidence>
<keyword evidence="1" id="KW-0732">Signal</keyword>
<dbReference type="RefSeq" id="WP_093302231.1">
    <property type="nucleotide sequence ID" value="NZ_FOOH01000001.1"/>
</dbReference>
<feature type="chain" id="PRO_5011796001" description="Thrombospondin type 3 repeat-containing protein" evidence="1">
    <location>
        <begin position="25"/>
        <end position="557"/>
    </location>
</feature>
<dbReference type="SUPFAM" id="SSF103647">
    <property type="entry name" value="TSP type-3 repeat"/>
    <property type="match status" value="1"/>
</dbReference>
<protein>
    <recommendedName>
        <fullName evidence="4">Thrombospondin type 3 repeat-containing protein</fullName>
    </recommendedName>
</protein>
<dbReference type="EMBL" id="FOOH01000001">
    <property type="protein sequence ID" value="SFF59880.1"/>
    <property type="molecule type" value="Genomic_DNA"/>
</dbReference>
<dbReference type="PROSITE" id="PS51257">
    <property type="entry name" value="PROKAR_LIPOPROTEIN"/>
    <property type="match status" value="1"/>
</dbReference>
<evidence type="ECO:0008006" key="4">
    <source>
        <dbReference type="Google" id="ProtNLM"/>
    </source>
</evidence>
<dbReference type="Proteomes" id="UP000199116">
    <property type="component" value="Unassembled WGS sequence"/>
</dbReference>
<accession>A0A1I2K113</accession>
<dbReference type="InterPro" id="IPR028974">
    <property type="entry name" value="TSP_type-3_rpt"/>
</dbReference>
<dbReference type="GO" id="GO:0005509">
    <property type="term" value="F:calcium ion binding"/>
    <property type="evidence" value="ECO:0007669"/>
    <property type="project" value="InterPro"/>
</dbReference>